<feature type="modified residue" description="4-aspartylphosphate" evidence="9">
    <location>
        <position position="60"/>
    </location>
</feature>
<dbReference type="Proteomes" id="UP000291236">
    <property type="component" value="Chromosome"/>
</dbReference>
<keyword evidence="13" id="KW-1185">Reference proteome</keyword>
<accession>A0A4P2VVT0</accession>
<dbReference type="GO" id="GO:0005524">
    <property type="term" value="F:ATP binding"/>
    <property type="evidence" value="ECO:0007669"/>
    <property type="project" value="UniProtKB-KW"/>
</dbReference>
<dbReference type="EC" id="2.7.13.3" evidence="2"/>
<keyword evidence="6 12" id="KW-0418">Kinase</keyword>
<evidence type="ECO:0000256" key="6">
    <source>
        <dbReference type="ARBA" id="ARBA00022777"/>
    </source>
</evidence>
<name>A0A4P2VVT0_FLUSA</name>
<dbReference type="SUPFAM" id="SSF47384">
    <property type="entry name" value="Homodimeric domain of signal transducing histidine kinase"/>
    <property type="match status" value="1"/>
</dbReference>
<evidence type="ECO:0000256" key="8">
    <source>
        <dbReference type="ARBA" id="ARBA00023012"/>
    </source>
</evidence>
<evidence type="ECO:0000313" key="12">
    <source>
        <dbReference type="EMBL" id="BBH53032.1"/>
    </source>
</evidence>
<keyword evidence="5" id="KW-0547">Nucleotide-binding</keyword>
<dbReference type="InterPro" id="IPR011006">
    <property type="entry name" value="CheY-like_superfamily"/>
</dbReference>
<sequence length="375" mass="41928">MNANNSKHIKILIVEDEAILAKSLEDSLISMGYTVSGIADSGIKAIMLFFSTEPDLILMDIRIKGAKDGIEVADNIRQQKSVPIVFLTANQDPATFERAKIEGAFGYVLKPYQERELQIVIEIALNQFEMRKKNFEMELSLLNAEKLGTIGTLSAGIIHDINAPLSNIYASLDLIYKNLKDSDLINDPKFTKSLNKIEKGAQAIKSTVQNYRGMIDKNENEESIMINIKNILKDAFEVCSYLTSEKKIKFIELSSSPDSYVYFGKVSLFQVLVNLIRNACDAIENLPDAWIKITWEDINEKFLKILIVDSGSGIPENIREKIFDTLFTTKKPGKGTGLGLSLSKIILEKFGGKIELDAECPNTCFVLTLPKEKIN</sequence>
<dbReference type="PRINTS" id="PR00344">
    <property type="entry name" value="BCTRLSENSOR"/>
</dbReference>
<comment type="catalytic activity">
    <reaction evidence="1">
        <text>ATP + protein L-histidine = ADP + protein N-phospho-L-histidine.</text>
        <dbReference type="EC" id="2.7.13.3"/>
    </reaction>
</comment>
<dbReference type="InterPro" id="IPR036890">
    <property type="entry name" value="HATPase_C_sf"/>
</dbReference>
<evidence type="ECO:0000259" key="11">
    <source>
        <dbReference type="PROSITE" id="PS50110"/>
    </source>
</evidence>
<dbReference type="Pfam" id="PF02518">
    <property type="entry name" value="HATPase_c"/>
    <property type="match status" value="1"/>
</dbReference>
<evidence type="ECO:0000256" key="3">
    <source>
        <dbReference type="ARBA" id="ARBA00022553"/>
    </source>
</evidence>
<proteinExistence type="predicted"/>
<organism evidence="12 13">
    <name type="scientific">Fluviispira sanaruensis</name>
    <dbReference type="NCBI Taxonomy" id="2493639"/>
    <lineage>
        <taxon>Bacteria</taxon>
        <taxon>Pseudomonadati</taxon>
        <taxon>Bdellovibrionota</taxon>
        <taxon>Oligoflexia</taxon>
        <taxon>Silvanigrellales</taxon>
        <taxon>Silvanigrellaceae</taxon>
        <taxon>Fluviispira</taxon>
    </lineage>
</organism>
<evidence type="ECO:0000259" key="10">
    <source>
        <dbReference type="PROSITE" id="PS50109"/>
    </source>
</evidence>
<gene>
    <name evidence="12" type="ORF">JCM31447_14750</name>
</gene>
<evidence type="ECO:0000256" key="2">
    <source>
        <dbReference type="ARBA" id="ARBA00012438"/>
    </source>
</evidence>
<dbReference type="CDD" id="cd17534">
    <property type="entry name" value="REC_DC-like"/>
    <property type="match status" value="1"/>
</dbReference>
<dbReference type="InterPro" id="IPR003594">
    <property type="entry name" value="HATPase_dom"/>
</dbReference>
<keyword evidence="3 9" id="KW-0597">Phosphoprotein</keyword>
<evidence type="ECO:0000256" key="4">
    <source>
        <dbReference type="ARBA" id="ARBA00022679"/>
    </source>
</evidence>
<dbReference type="PROSITE" id="PS50110">
    <property type="entry name" value="RESPONSE_REGULATORY"/>
    <property type="match status" value="1"/>
</dbReference>
<dbReference type="InterPro" id="IPR004358">
    <property type="entry name" value="Sig_transdc_His_kin-like_C"/>
</dbReference>
<dbReference type="InterPro" id="IPR036097">
    <property type="entry name" value="HisK_dim/P_sf"/>
</dbReference>
<evidence type="ECO:0000256" key="1">
    <source>
        <dbReference type="ARBA" id="ARBA00000085"/>
    </source>
</evidence>
<keyword evidence="7" id="KW-0067">ATP-binding</keyword>
<dbReference type="OrthoDB" id="5291616at2"/>
<dbReference type="GO" id="GO:0000155">
    <property type="term" value="F:phosphorelay sensor kinase activity"/>
    <property type="evidence" value="ECO:0007669"/>
    <property type="project" value="InterPro"/>
</dbReference>
<evidence type="ECO:0000256" key="5">
    <source>
        <dbReference type="ARBA" id="ARBA00022741"/>
    </source>
</evidence>
<dbReference type="EMBL" id="AP019368">
    <property type="protein sequence ID" value="BBH53032.1"/>
    <property type="molecule type" value="Genomic_DNA"/>
</dbReference>
<dbReference type="RefSeq" id="WP_130608089.1">
    <property type="nucleotide sequence ID" value="NZ_AP019368.1"/>
</dbReference>
<dbReference type="Gene3D" id="3.40.50.2300">
    <property type="match status" value="1"/>
</dbReference>
<reference evidence="12 13" key="1">
    <citation type="submission" date="2018-12" db="EMBL/GenBank/DDBJ databases">
        <title>Rubrispira sanarue gen. nov., sp., nov., a member of the order Silvanigrellales, isolated from a brackish lake in Hamamatsu Japan.</title>
        <authorList>
            <person name="Maejima Y."/>
            <person name="Iino T."/>
            <person name="Muraguchi Y."/>
            <person name="Fukuda K."/>
            <person name="Nojiri H."/>
            <person name="Ohkuma M."/>
            <person name="Moriuchi R."/>
            <person name="Dohra H."/>
            <person name="Kimbara K."/>
            <person name="Shintani M."/>
        </authorList>
    </citation>
    <scope>NUCLEOTIDE SEQUENCE [LARGE SCALE GENOMIC DNA]</scope>
    <source>
        <strain evidence="12 13">RF1110005</strain>
    </source>
</reference>
<dbReference type="SUPFAM" id="SSF52172">
    <property type="entry name" value="CheY-like"/>
    <property type="match status" value="1"/>
</dbReference>
<keyword evidence="4" id="KW-0808">Transferase</keyword>
<dbReference type="Gene3D" id="3.30.565.10">
    <property type="entry name" value="Histidine kinase-like ATPase, C-terminal domain"/>
    <property type="match status" value="1"/>
</dbReference>
<dbReference type="AlphaFoldDB" id="A0A4P2VVT0"/>
<feature type="domain" description="Response regulatory" evidence="11">
    <location>
        <begin position="10"/>
        <end position="125"/>
    </location>
</feature>
<dbReference type="InterPro" id="IPR001789">
    <property type="entry name" value="Sig_transdc_resp-reg_receiver"/>
</dbReference>
<evidence type="ECO:0000256" key="7">
    <source>
        <dbReference type="ARBA" id="ARBA00022840"/>
    </source>
</evidence>
<dbReference type="SMART" id="SM00387">
    <property type="entry name" value="HATPase_c"/>
    <property type="match status" value="1"/>
</dbReference>
<dbReference type="KEGG" id="sbf:JCM31447_14750"/>
<dbReference type="PANTHER" id="PTHR43065:SF10">
    <property type="entry name" value="PEROXIDE STRESS-ACTIVATED HISTIDINE KINASE MAK3"/>
    <property type="match status" value="1"/>
</dbReference>
<dbReference type="PANTHER" id="PTHR43065">
    <property type="entry name" value="SENSOR HISTIDINE KINASE"/>
    <property type="match status" value="1"/>
</dbReference>
<protein>
    <recommendedName>
        <fullName evidence="2">histidine kinase</fullName>
        <ecNumber evidence="2">2.7.13.3</ecNumber>
    </recommendedName>
</protein>
<dbReference type="SMART" id="SM00448">
    <property type="entry name" value="REC"/>
    <property type="match status" value="1"/>
</dbReference>
<evidence type="ECO:0000256" key="9">
    <source>
        <dbReference type="PROSITE-ProRule" id="PRU00169"/>
    </source>
</evidence>
<dbReference type="InterPro" id="IPR005467">
    <property type="entry name" value="His_kinase_dom"/>
</dbReference>
<evidence type="ECO:0000313" key="13">
    <source>
        <dbReference type="Proteomes" id="UP000291236"/>
    </source>
</evidence>
<dbReference type="SUPFAM" id="SSF55874">
    <property type="entry name" value="ATPase domain of HSP90 chaperone/DNA topoisomerase II/histidine kinase"/>
    <property type="match status" value="1"/>
</dbReference>
<feature type="domain" description="Histidine kinase" evidence="10">
    <location>
        <begin position="156"/>
        <end position="373"/>
    </location>
</feature>
<dbReference type="PROSITE" id="PS50109">
    <property type="entry name" value="HIS_KIN"/>
    <property type="match status" value="1"/>
</dbReference>
<keyword evidence="8" id="KW-0902">Two-component regulatory system</keyword>
<dbReference type="Gene3D" id="1.10.287.130">
    <property type="match status" value="1"/>
</dbReference>
<dbReference type="Pfam" id="PF00072">
    <property type="entry name" value="Response_reg"/>
    <property type="match status" value="1"/>
</dbReference>